<dbReference type="GO" id="GO:0009254">
    <property type="term" value="P:peptidoglycan turnover"/>
    <property type="evidence" value="ECO:0007669"/>
    <property type="project" value="InterPro"/>
</dbReference>
<dbReference type="GO" id="GO:0005524">
    <property type="term" value="F:ATP binding"/>
    <property type="evidence" value="ECO:0007669"/>
    <property type="project" value="InterPro"/>
</dbReference>
<dbReference type="Proteomes" id="UP000515135">
    <property type="component" value="Unplaced"/>
</dbReference>
<proteinExistence type="inferred from homology"/>
<gene>
    <name evidence="2" type="primary">LOC109483202</name>
</gene>
<dbReference type="InterPro" id="IPR005338">
    <property type="entry name" value="Anhydro_N_Ac-Mur_kinase"/>
</dbReference>
<dbReference type="GO" id="GO:0016773">
    <property type="term" value="F:phosphotransferase activity, alcohol group as acceptor"/>
    <property type="evidence" value="ECO:0007669"/>
    <property type="project" value="InterPro"/>
</dbReference>
<dbReference type="CDD" id="cd24050">
    <property type="entry name" value="ASKHA_NBD_ANMK"/>
    <property type="match status" value="1"/>
</dbReference>
<dbReference type="Gene3D" id="3.30.420.40">
    <property type="match status" value="2"/>
</dbReference>
<dbReference type="SUPFAM" id="SSF53067">
    <property type="entry name" value="Actin-like ATPase domain"/>
    <property type="match status" value="1"/>
</dbReference>
<dbReference type="GO" id="GO:0006040">
    <property type="term" value="P:amino sugar metabolic process"/>
    <property type="evidence" value="ECO:0007669"/>
    <property type="project" value="InterPro"/>
</dbReference>
<dbReference type="OrthoDB" id="5427593at2759"/>
<sequence>MEFATKTTRALGLMSGTSMDGIDAALVDIIEHDNGRLEVRQVVAETFPYDNRLQEDLGAVCSGKQLTVDQLCDLDDRVAEAFAETAATVMDREATKPTVIGSHGQTVFHRPPALTETGGTRLGHSVQLGRGAVIARRTGVVVVSDFRKADIEVGGQGAPLVPMVDWLLLADRRQTRTCQNIGGIGNVTYLPPNGNHDQVLGFDTGPGNVLIDMAARLLYGQPHDDDGRLARGGRIHKPLVEKWLEQEFFKKRPPKSTGRELYTADYLQDRIKDCRSVQLTDVDIMATLTELTVQSVAYSYREFLPKGPDEVLVSGGGSHNSFLMGRLREALSPVKVATTESVGINVDYKEAVAFAVLGYMRMKEQPGNLPSVTGATRQVLLGHISHPS</sequence>
<dbReference type="NCBIfam" id="NF007148">
    <property type="entry name" value="PRK09585.3-2"/>
    <property type="match status" value="1"/>
</dbReference>
<dbReference type="NCBIfam" id="NF007139">
    <property type="entry name" value="PRK09585.1-3"/>
    <property type="match status" value="1"/>
</dbReference>
<reference evidence="2" key="1">
    <citation type="submission" date="2025-08" db="UniProtKB">
        <authorList>
            <consortium name="RefSeq"/>
        </authorList>
    </citation>
    <scope>IDENTIFICATION</scope>
    <source>
        <tissue evidence="2">Gonad</tissue>
    </source>
</reference>
<dbReference type="PANTHER" id="PTHR30605">
    <property type="entry name" value="ANHYDRO-N-ACETYLMURAMIC ACID KINASE"/>
    <property type="match status" value="1"/>
</dbReference>
<name>A0A6P5AER4_BRABE</name>
<accession>A0A6P5AER4</accession>
<dbReference type="KEGG" id="bbel:109483202"/>
<evidence type="ECO:0000313" key="2">
    <source>
        <dbReference type="RefSeq" id="XP_019641742.1"/>
    </source>
</evidence>
<dbReference type="PANTHER" id="PTHR30605:SF0">
    <property type="entry name" value="ANHYDRO-N-ACETYLMURAMIC ACID KINASE"/>
    <property type="match status" value="1"/>
</dbReference>
<organism evidence="1 2">
    <name type="scientific">Branchiostoma belcheri</name>
    <name type="common">Amphioxus</name>
    <dbReference type="NCBI Taxonomy" id="7741"/>
    <lineage>
        <taxon>Eukaryota</taxon>
        <taxon>Metazoa</taxon>
        <taxon>Chordata</taxon>
        <taxon>Cephalochordata</taxon>
        <taxon>Leptocardii</taxon>
        <taxon>Amphioxiformes</taxon>
        <taxon>Branchiostomatidae</taxon>
        <taxon>Branchiostoma</taxon>
    </lineage>
</organism>
<dbReference type="Pfam" id="PF03702">
    <property type="entry name" value="AnmK"/>
    <property type="match status" value="1"/>
</dbReference>
<protein>
    <submittedName>
        <fullName evidence="2">Uncharacterized protein LOC109483202</fullName>
    </submittedName>
</protein>
<dbReference type="GeneID" id="109483202"/>
<dbReference type="AlphaFoldDB" id="A0A6P5AER4"/>
<dbReference type="InterPro" id="IPR043129">
    <property type="entry name" value="ATPase_NBD"/>
</dbReference>
<dbReference type="HAMAP" id="MF_01270">
    <property type="entry name" value="AnhMurNAc_kinase"/>
    <property type="match status" value="1"/>
</dbReference>
<dbReference type="RefSeq" id="XP_019641742.1">
    <property type="nucleotide sequence ID" value="XM_019786183.1"/>
</dbReference>
<evidence type="ECO:0000313" key="1">
    <source>
        <dbReference type="Proteomes" id="UP000515135"/>
    </source>
</evidence>
<keyword evidence="1" id="KW-1185">Reference proteome</keyword>